<dbReference type="InParanoid" id="B2VX13"/>
<dbReference type="Proteomes" id="UP000001471">
    <property type="component" value="Unassembled WGS sequence"/>
</dbReference>
<sequence length="67" mass="7906">MSDTIRLYWHPIKEPLTQSGSRAGFVVGKQYTYPNCHRVSHSARNPARRTKRRKIHRGRNLRLVHRG</sequence>
<evidence type="ECO:0000313" key="3">
    <source>
        <dbReference type="Proteomes" id="UP000001471"/>
    </source>
</evidence>
<evidence type="ECO:0000313" key="2">
    <source>
        <dbReference type="EMBL" id="EDU39688.1"/>
    </source>
</evidence>
<evidence type="ECO:0000256" key="1">
    <source>
        <dbReference type="SAM" id="MobiDB-lite"/>
    </source>
</evidence>
<gene>
    <name evidence="2" type="ORF">PTRG_00250</name>
</gene>
<dbReference type="HOGENOM" id="CLU_2813616_0_0_1"/>
<accession>B2VX13</accession>
<reference evidence="3" key="1">
    <citation type="journal article" date="2013" name="G3 (Bethesda)">
        <title>Comparative genomics of a plant-pathogenic fungus, Pyrenophora tritici-repentis, reveals transduplication and the impact of repeat elements on pathogenicity and population divergence.</title>
        <authorList>
            <person name="Manning V.A."/>
            <person name="Pandelova I."/>
            <person name="Dhillon B."/>
            <person name="Wilhelm L.J."/>
            <person name="Goodwin S.B."/>
            <person name="Berlin A.M."/>
            <person name="Figueroa M."/>
            <person name="Freitag M."/>
            <person name="Hane J.K."/>
            <person name="Henrissat B."/>
            <person name="Holman W.H."/>
            <person name="Kodira C.D."/>
            <person name="Martin J."/>
            <person name="Oliver R.P."/>
            <person name="Robbertse B."/>
            <person name="Schackwitz W."/>
            <person name="Schwartz D.C."/>
            <person name="Spatafora J.W."/>
            <person name="Turgeon B.G."/>
            <person name="Yandava C."/>
            <person name="Young S."/>
            <person name="Zhou S."/>
            <person name="Zeng Q."/>
            <person name="Grigoriev I.V."/>
            <person name="Ma L.-J."/>
            <person name="Ciuffetti L.M."/>
        </authorList>
    </citation>
    <scope>NUCLEOTIDE SEQUENCE [LARGE SCALE GENOMIC DNA]</scope>
    <source>
        <strain evidence="3">Pt-1C-BFP</strain>
    </source>
</reference>
<name>B2VX13_PYRTR</name>
<feature type="region of interest" description="Disordered" evidence="1">
    <location>
        <begin position="40"/>
        <end position="67"/>
    </location>
</feature>
<proteinExistence type="predicted"/>
<protein>
    <submittedName>
        <fullName evidence="2">Uncharacterized protein</fullName>
    </submittedName>
</protein>
<dbReference type="AlphaFoldDB" id="B2VX13"/>
<organism evidence="2 3">
    <name type="scientific">Pyrenophora tritici-repentis (strain Pt-1C-BFP)</name>
    <name type="common">Wheat tan spot fungus</name>
    <name type="synonym">Drechslera tritici-repentis</name>
    <dbReference type="NCBI Taxonomy" id="426418"/>
    <lineage>
        <taxon>Eukaryota</taxon>
        <taxon>Fungi</taxon>
        <taxon>Dikarya</taxon>
        <taxon>Ascomycota</taxon>
        <taxon>Pezizomycotina</taxon>
        <taxon>Dothideomycetes</taxon>
        <taxon>Pleosporomycetidae</taxon>
        <taxon>Pleosporales</taxon>
        <taxon>Pleosporineae</taxon>
        <taxon>Pleosporaceae</taxon>
        <taxon>Pyrenophora</taxon>
    </lineage>
</organism>
<dbReference type="EMBL" id="DS231615">
    <property type="protein sequence ID" value="EDU39688.1"/>
    <property type="molecule type" value="Genomic_DNA"/>
</dbReference>